<dbReference type="InterPro" id="IPR012315">
    <property type="entry name" value="KASH"/>
</dbReference>
<organism evidence="10 11">
    <name type="scientific">Littorina saxatilis</name>
    <dbReference type="NCBI Taxonomy" id="31220"/>
    <lineage>
        <taxon>Eukaryota</taxon>
        <taxon>Metazoa</taxon>
        <taxon>Spiralia</taxon>
        <taxon>Lophotrochozoa</taxon>
        <taxon>Mollusca</taxon>
        <taxon>Gastropoda</taxon>
        <taxon>Caenogastropoda</taxon>
        <taxon>Littorinimorpha</taxon>
        <taxon>Littorinoidea</taxon>
        <taxon>Littorinidae</taxon>
        <taxon>Littorina</taxon>
    </lineage>
</organism>
<feature type="region of interest" description="Disordered" evidence="8">
    <location>
        <begin position="555"/>
        <end position="601"/>
    </location>
</feature>
<evidence type="ECO:0000256" key="1">
    <source>
        <dbReference type="ARBA" id="ARBA00004126"/>
    </source>
</evidence>
<evidence type="ECO:0000256" key="2">
    <source>
        <dbReference type="ARBA" id="ARBA00008619"/>
    </source>
</evidence>
<feature type="compositionally biased region" description="Basic and acidic residues" evidence="8">
    <location>
        <begin position="278"/>
        <end position="290"/>
    </location>
</feature>
<dbReference type="SMART" id="SM01249">
    <property type="entry name" value="KASH"/>
    <property type="match status" value="1"/>
</dbReference>
<evidence type="ECO:0000256" key="7">
    <source>
        <dbReference type="PROSITE-ProRule" id="PRU00385"/>
    </source>
</evidence>
<feature type="compositionally biased region" description="Basic and acidic residues" evidence="8">
    <location>
        <begin position="515"/>
        <end position="525"/>
    </location>
</feature>
<keyword evidence="3 7" id="KW-0812">Transmembrane</keyword>
<proteinExistence type="inferred from homology"/>
<feature type="compositionally biased region" description="Basic and acidic residues" evidence="8">
    <location>
        <begin position="169"/>
        <end position="180"/>
    </location>
</feature>
<feature type="compositionally biased region" description="Low complexity" evidence="8">
    <location>
        <begin position="574"/>
        <end position="596"/>
    </location>
</feature>
<feature type="region of interest" description="Disordered" evidence="8">
    <location>
        <begin position="169"/>
        <end position="192"/>
    </location>
</feature>
<feature type="compositionally biased region" description="Low complexity" evidence="8">
    <location>
        <begin position="410"/>
        <end position="423"/>
    </location>
</feature>
<feature type="compositionally biased region" description="Polar residues" evidence="8">
    <location>
        <begin position="395"/>
        <end position="409"/>
    </location>
</feature>
<sequence>MDRGHTCQQDLPDRPDSILLAWWVTVMPVLWATRCRGLYGSGLNFSSFNLPTLDESCSGGGSDLDLQVSGNITSGSNGSLLELSDDSLLFIGTRSERFIEDSPSPTFTRSSLNSPTLSSPKLTNFLDRSSGDSANISECESKMGDSPRGVSLLQGRPDLSLSEGEVEVRGVRKGGPEARDVGYSSESQSNDETETMQQQIAMECRYAGIIEVSSDSPLGEKMAIPPPGGVRQDYYCMTHVDLDSTDKTTTTDDGNTTDDRENVARVVMGVKAGQLPGQEREGGGDSERDSVGVSRTEPAGETGLNINTNSTARDSGEDIEVKSWLESSDECDRAEREGAGLVDQRKVSMTEQPLLLVGSESDSATESQEKIRYLIDHAEDLVMTPPRPAAPASPQRKTSPSKQTQTVNTATSSVESSCDASSENSDDSAGEEFSTATDDGDDTLFDSVITLDGTADLTSLEDVSTIMSAPVTVDTARLRKQTGPRGGKKDRPWSVVGFQDDKKMDFNPLSTSESAIDREHPHTDTDSSSSHFVSVSHASTFPRRARSRVYQRAVSACEGSEQTSPRATKRKLKYSSSSSATDSQASRSSATRVAVSTEDDDDDRTLVYDSVERLRSQGRPPCLLETESETTDEYVTASMDEMMTSADEDPHNSTGSFSENAWDNYQMMYPTASEDATEEVLHWEPVDDMEFDDDFTFTVPKTSSVLKDAITTTANKLQLKQIGGGCEDSDSDMEDFHSVLEDSESCLKLVDRSLKKKRSNPMGSGLAAHAKYAEILATCETNIVCMKNVCSHLTQEDIGINDVQRVQDLLDQWEKLHALAADRHQQSQQLSAVSESLATIKSTLTEARRCLTFDLFASREELETTINTLRVKGDQLDKQRQVIGEHRRVIDSFVQHHPAINVAKFLEELTTLDKATTDTQQKVSSHLLDLENNWAVWVEYLEGQQELDALMATDRERLYTLLCQREAGHRVTKRDVLKELETLQSNLCVYEDKLHVLQAMRQRLTRVSDDSTQRAFLASLADLRNQLQVVSQRCRQMYRDVEDQDSATDTDQSQLGRLAVSAATVQESYKANKNMSQLSCYDDLQSVVEEGCVYRAARRGRAWSWLRSVPVQIVALIMVAGLVYVLDPDILSDLASFSLTFTPELRHINGPPPL</sequence>
<dbReference type="PROSITE" id="PS51049">
    <property type="entry name" value="KASH"/>
    <property type="match status" value="1"/>
</dbReference>
<comment type="subcellular location">
    <subcellularLocation>
        <location evidence="1">Nucleus membrane</location>
    </subcellularLocation>
</comment>
<name>A0AAN9BGV6_9CAEN</name>
<feature type="topological domain" description="Cytoplasmic" evidence="7">
    <location>
        <begin position="1"/>
        <end position="1107"/>
    </location>
</feature>
<dbReference type="GO" id="GO:0031965">
    <property type="term" value="C:nuclear membrane"/>
    <property type="evidence" value="ECO:0007669"/>
    <property type="project" value="UniProtKB-SubCell"/>
</dbReference>
<dbReference type="Proteomes" id="UP001374579">
    <property type="component" value="Unassembled WGS sequence"/>
</dbReference>
<evidence type="ECO:0000259" key="9">
    <source>
        <dbReference type="PROSITE" id="PS51049"/>
    </source>
</evidence>
<evidence type="ECO:0000313" key="11">
    <source>
        <dbReference type="Proteomes" id="UP001374579"/>
    </source>
</evidence>
<feature type="compositionally biased region" description="Low complexity" evidence="8">
    <location>
        <begin position="526"/>
        <end position="538"/>
    </location>
</feature>
<feature type="region of interest" description="Disordered" evidence="8">
    <location>
        <begin position="273"/>
        <end position="318"/>
    </location>
</feature>
<evidence type="ECO:0000256" key="5">
    <source>
        <dbReference type="ARBA" id="ARBA00023136"/>
    </source>
</evidence>
<evidence type="ECO:0000313" key="10">
    <source>
        <dbReference type="EMBL" id="KAK7104938.1"/>
    </source>
</evidence>
<dbReference type="AlphaFoldDB" id="A0AAN9BGV6"/>
<reference evidence="10 11" key="1">
    <citation type="submission" date="2024-02" db="EMBL/GenBank/DDBJ databases">
        <title>Chromosome-scale genome assembly of the rough periwinkle Littorina saxatilis.</title>
        <authorList>
            <person name="De Jode A."/>
            <person name="Faria R."/>
            <person name="Formenti G."/>
            <person name="Sims Y."/>
            <person name="Smith T.P."/>
            <person name="Tracey A."/>
            <person name="Wood J.M.D."/>
            <person name="Zagrodzka Z.B."/>
            <person name="Johannesson K."/>
            <person name="Butlin R.K."/>
            <person name="Leder E.H."/>
        </authorList>
    </citation>
    <scope>NUCLEOTIDE SEQUENCE [LARGE SCALE GENOMIC DNA]</scope>
    <source>
        <strain evidence="10">Snail1</strain>
        <tissue evidence="10">Muscle</tissue>
    </source>
</reference>
<keyword evidence="4" id="KW-1133">Transmembrane helix</keyword>
<keyword evidence="11" id="KW-1185">Reference proteome</keyword>
<evidence type="ECO:0000256" key="4">
    <source>
        <dbReference type="ARBA" id="ARBA00022989"/>
    </source>
</evidence>
<feature type="region of interest" description="Disordered" evidence="8">
    <location>
        <begin position="101"/>
        <end position="150"/>
    </location>
</feature>
<evidence type="ECO:0000256" key="3">
    <source>
        <dbReference type="ARBA" id="ARBA00022692"/>
    </source>
</evidence>
<accession>A0AAN9BGV6</accession>
<feature type="domain" description="KASH" evidence="9">
    <location>
        <begin position="1099"/>
        <end position="1154"/>
    </location>
</feature>
<keyword evidence="5 7" id="KW-0472">Membrane</keyword>
<keyword evidence="6" id="KW-0539">Nucleus</keyword>
<evidence type="ECO:0000256" key="6">
    <source>
        <dbReference type="ARBA" id="ARBA00023242"/>
    </source>
</evidence>
<gene>
    <name evidence="10" type="ORF">V1264_019575</name>
</gene>
<evidence type="ECO:0000256" key="8">
    <source>
        <dbReference type="SAM" id="MobiDB-lite"/>
    </source>
</evidence>
<feature type="region of interest" description="Disordered" evidence="8">
    <location>
        <begin position="383"/>
        <end position="442"/>
    </location>
</feature>
<feature type="region of interest" description="Disordered" evidence="8">
    <location>
        <begin position="477"/>
        <end position="538"/>
    </location>
</feature>
<protein>
    <recommendedName>
        <fullName evidence="9">KASH domain-containing protein</fullName>
    </recommendedName>
</protein>
<feature type="compositionally biased region" description="Polar residues" evidence="8">
    <location>
        <begin position="304"/>
        <end position="313"/>
    </location>
</feature>
<comment type="caution">
    <text evidence="10">The sequence shown here is derived from an EMBL/GenBank/DDBJ whole genome shotgun (WGS) entry which is preliminary data.</text>
</comment>
<feature type="topological domain" description="Perinuclear space" evidence="7">
    <location>
        <begin position="1129"/>
        <end position="1154"/>
    </location>
</feature>
<dbReference type="EMBL" id="JBAMIC010000008">
    <property type="protein sequence ID" value="KAK7104938.1"/>
    <property type="molecule type" value="Genomic_DNA"/>
</dbReference>
<comment type="similarity">
    <text evidence="2">Belongs to the nesprin family.</text>
</comment>
<feature type="compositionally biased region" description="Polar residues" evidence="8">
    <location>
        <begin position="103"/>
        <end position="122"/>
    </location>
</feature>